<accession>A0A4R6XCG2</accession>
<evidence type="ECO:0000256" key="3">
    <source>
        <dbReference type="ARBA" id="ARBA00022448"/>
    </source>
</evidence>
<keyword evidence="3" id="KW-0813">Transport</keyword>
<evidence type="ECO:0000256" key="6">
    <source>
        <dbReference type="ARBA" id="ARBA00022989"/>
    </source>
</evidence>
<dbReference type="Proteomes" id="UP000295729">
    <property type="component" value="Unassembled WGS sequence"/>
</dbReference>
<sequence>MVDLWQSLLPEALSSFDFILLIIVSIFTSAITAAFGVGGGATLLALMANILPANAVIPVHGVVQLGSNTGRLLTMRKFIHWRMTLWFIGGCAVGSLIGGQIAVSIPKNWLQVILGSFILVMCWEPFKIKAIRDRSSFLLGSVTSFLAMFVGVTGIFVISTLKHIIEDRRELIGTMAAMMMFQHLSKCVVFFVLGFSFSDWGWLIVLMIASGFIGTLLGRNLLNRMSNQGFGTAIKILITVLALRLLYTGITATING</sequence>
<dbReference type="AlphaFoldDB" id="A0A4R6XCG2"/>
<dbReference type="PANTHER" id="PTHR30269">
    <property type="entry name" value="TRANSMEMBRANE PROTEIN YFCA"/>
    <property type="match status" value="1"/>
</dbReference>
<comment type="subcellular location">
    <subcellularLocation>
        <location evidence="1 8">Cell membrane</location>
        <topology evidence="1 8">Multi-pass membrane protein</topology>
    </subcellularLocation>
</comment>
<reference evidence="9 10" key="1">
    <citation type="submission" date="2019-03" db="EMBL/GenBank/DDBJ databases">
        <title>Genomic Encyclopedia of Type Strains, Phase IV (KMG-IV): sequencing the most valuable type-strain genomes for metagenomic binning, comparative biology and taxonomic classification.</title>
        <authorList>
            <person name="Goeker M."/>
        </authorList>
    </citation>
    <scope>NUCLEOTIDE SEQUENCE [LARGE SCALE GENOMIC DNA]</scope>
    <source>
        <strain evidence="9 10">DSM 5604</strain>
    </source>
</reference>
<dbReference type="Pfam" id="PF01925">
    <property type="entry name" value="TauE"/>
    <property type="match status" value="1"/>
</dbReference>
<dbReference type="PANTHER" id="PTHR30269:SF37">
    <property type="entry name" value="MEMBRANE TRANSPORTER PROTEIN"/>
    <property type="match status" value="1"/>
</dbReference>
<feature type="transmembrane region" description="Helical" evidence="8">
    <location>
        <begin position="84"/>
        <end position="103"/>
    </location>
</feature>
<evidence type="ECO:0000256" key="4">
    <source>
        <dbReference type="ARBA" id="ARBA00022475"/>
    </source>
</evidence>
<evidence type="ECO:0000256" key="2">
    <source>
        <dbReference type="ARBA" id="ARBA00009142"/>
    </source>
</evidence>
<feature type="transmembrane region" description="Helical" evidence="8">
    <location>
        <begin position="43"/>
        <end position="63"/>
    </location>
</feature>
<proteinExistence type="inferred from homology"/>
<gene>
    <name evidence="9" type="ORF">C8D85_0216</name>
</gene>
<comment type="similarity">
    <text evidence="2 8">Belongs to the 4-toluene sulfonate uptake permease (TSUP) (TC 2.A.102) family.</text>
</comment>
<keyword evidence="5 8" id="KW-0812">Transmembrane</keyword>
<dbReference type="OrthoDB" id="6197550at2"/>
<feature type="transmembrane region" description="Helical" evidence="8">
    <location>
        <begin position="138"/>
        <end position="159"/>
    </location>
</feature>
<evidence type="ECO:0000256" key="8">
    <source>
        <dbReference type="RuleBase" id="RU363041"/>
    </source>
</evidence>
<evidence type="ECO:0000256" key="5">
    <source>
        <dbReference type="ARBA" id="ARBA00022692"/>
    </source>
</evidence>
<organism evidence="9 10">
    <name type="scientific">Marinomonas communis</name>
    <dbReference type="NCBI Taxonomy" id="28254"/>
    <lineage>
        <taxon>Bacteria</taxon>
        <taxon>Pseudomonadati</taxon>
        <taxon>Pseudomonadota</taxon>
        <taxon>Gammaproteobacteria</taxon>
        <taxon>Oceanospirillales</taxon>
        <taxon>Oceanospirillaceae</taxon>
        <taxon>Marinomonas</taxon>
    </lineage>
</organism>
<keyword evidence="7 8" id="KW-0472">Membrane</keyword>
<feature type="transmembrane region" description="Helical" evidence="8">
    <location>
        <begin position="12"/>
        <end position="37"/>
    </location>
</feature>
<dbReference type="GO" id="GO:0005886">
    <property type="term" value="C:plasma membrane"/>
    <property type="evidence" value="ECO:0007669"/>
    <property type="project" value="UniProtKB-SubCell"/>
</dbReference>
<feature type="transmembrane region" description="Helical" evidence="8">
    <location>
        <begin position="200"/>
        <end position="217"/>
    </location>
</feature>
<dbReference type="EMBL" id="SNZA01000001">
    <property type="protein sequence ID" value="TDR14867.1"/>
    <property type="molecule type" value="Genomic_DNA"/>
</dbReference>
<evidence type="ECO:0000256" key="7">
    <source>
        <dbReference type="ARBA" id="ARBA00023136"/>
    </source>
</evidence>
<feature type="transmembrane region" description="Helical" evidence="8">
    <location>
        <begin position="229"/>
        <end position="247"/>
    </location>
</feature>
<comment type="caution">
    <text evidence="9">The sequence shown here is derived from an EMBL/GenBank/DDBJ whole genome shotgun (WGS) entry which is preliminary data.</text>
</comment>
<keyword evidence="6 8" id="KW-1133">Transmembrane helix</keyword>
<dbReference type="InterPro" id="IPR002781">
    <property type="entry name" value="TM_pro_TauE-like"/>
</dbReference>
<dbReference type="InterPro" id="IPR052017">
    <property type="entry name" value="TSUP"/>
</dbReference>
<keyword evidence="4 8" id="KW-1003">Cell membrane</keyword>
<feature type="transmembrane region" description="Helical" evidence="8">
    <location>
        <begin position="109"/>
        <end position="126"/>
    </location>
</feature>
<evidence type="ECO:0000313" key="10">
    <source>
        <dbReference type="Proteomes" id="UP000295729"/>
    </source>
</evidence>
<dbReference type="RefSeq" id="WP_133559510.1">
    <property type="nucleotide sequence ID" value="NZ_SNZA01000001.1"/>
</dbReference>
<keyword evidence="10" id="KW-1185">Reference proteome</keyword>
<evidence type="ECO:0000313" key="9">
    <source>
        <dbReference type="EMBL" id="TDR14867.1"/>
    </source>
</evidence>
<evidence type="ECO:0000256" key="1">
    <source>
        <dbReference type="ARBA" id="ARBA00004651"/>
    </source>
</evidence>
<protein>
    <recommendedName>
        <fullName evidence="8">Probable membrane transporter protein</fullName>
    </recommendedName>
</protein>
<name>A0A4R6XCG2_9GAMM</name>